<dbReference type="Gene3D" id="3.90.550.10">
    <property type="entry name" value="Spore Coat Polysaccharide Biosynthesis Protein SpsA, Chain A"/>
    <property type="match status" value="1"/>
</dbReference>
<dbReference type="SUPFAM" id="SSF53448">
    <property type="entry name" value="Nucleotide-diphospho-sugar transferases"/>
    <property type="match status" value="1"/>
</dbReference>
<dbReference type="PANTHER" id="PTHR22916:SF51">
    <property type="entry name" value="GLYCOSYLTRANSFERASE EPSH-RELATED"/>
    <property type="match status" value="1"/>
</dbReference>
<dbReference type="CDD" id="cd00761">
    <property type="entry name" value="Glyco_tranf_GTA_type"/>
    <property type="match status" value="1"/>
</dbReference>
<keyword evidence="1" id="KW-0328">Glycosyltransferase</keyword>
<evidence type="ECO:0000313" key="4">
    <source>
        <dbReference type="EMBL" id="MBS4947459.1"/>
    </source>
</evidence>
<evidence type="ECO:0000313" key="5">
    <source>
        <dbReference type="Proteomes" id="UP000759590"/>
    </source>
</evidence>
<dbReference type="Pfam" id="PF00535">
    <property type="entry name" value="Glycos_transf_2"/>
    <property type="match status" value="1"/>
</dbReference>
<evidence type="ECO:0000256" key="2">
    <source>
        <dbReference type="ARBA" id="ARBA00022679"/>
    </source>
</evidence>
<comment type="caution">
    <text evidence="4">The sequence shown here is derived from an EMBL/GenBank/DDBJ whole genome shotgun (WGS) entry which is preliminary data.</text>
</comment>
<gene>
    <name evidence="4" type="ORF">KHZ51_01910</name>
</gene>
<dbReference type="Proteomes" id="UP000759590">
    <property type="component" value="Unassembled WGS sequence"/>
</dbReference>
<evidence type="ECO:0000259" key="3">
    <source>
        <dbReference type="Pfam" id="PF00535"/>
    </source>
</evidence>
<reference evidence="4" key="1">
    <citation type="submission" date="2021-02" db="EMBL/GenBank/DDBJ databases">
        <title>Infant gut strain persistence is associated with maternal origin, phylogeny, and functional potential including surface adhesion and iron acquisition.</title>
        <authorList>
            <person name="Lou Y.C."/>
        </authorList>
    </citation>
    <scope>NUCLEOTIDE SEQUENCE</scope>
    <source>
        <strain evidence="4">L3_114_025G1_dasL3_114_025G1_concoct_29</strain>
    </source>
</reference>
<accession>A0A942XDU3</accession>
<dbReference type="PANTHER" id="PTHR22916">
    <property type="entry name" value="GLYCOSYLTRANSFERASE"/>
    <property type="match status" value="1"/>
</dbReference>
<organism evidence="4 5">
    <name type="scientific">Streptococcus mitis</name>
    <dbReference type="NCBI Taxonomy" id="28037"/>
    <lineage>
        <taxon>Bacteria</taxon>
        <taxon>Bacillati</taxon>
        <taxon>Bacillota</taxon>
        <taxon>Bacilli</taxon>
        <taxon>Lactobacillales</taxon>
        <taxon>Streptococcaceae</taxon>
        <taxon>Streptococcus</taxon>
        <taxon>Streptococcus mitis group</taxon>
    </lineage>
</organism>
<keyword evidence="2" id="KW-0808">Transferase</keyword>
<sequence>MYDKLVTIIVPMYNIEQYITKCIESFKQVDKKYYADFEVIVVNDGSTDNSLQVVEDLITNSSCLNIRVVNKENGGHGSTINVGIKESKGKFFKVIDGDDWIDVPSFEKLLEELKGVDVDMVITNYTEQHIYNQTEKEIGFSEILDCNKIYEGIPLKRIPMHALTYKTSILKESRINISEKTFYVDMEYTLLPLQYVKSYVYIDLNVYQYFLGRKDQSMNLNVMKQKADHHNRVTKKILDYYEVIRFDKNLEPVVRDVLTYLINKQCQLFIMNKNIEEASRLFSYAHKCHYRWKYDHSKKIVSLIYINSRFKNIFNLILKPLINKQQKEWSEMDEY</sequence>
<name>A0A942XDU3_STRMT</name>
<dbReference type="AlphaFoldDB" id="A0A942XDU3"/>
<evidence type="ECO:0000256" key="1">
    <source>
        <dbReference type="ARBA" id="ARBA00022676"/>
    </source>
</evidence>
<dbReference type="EMBL" id="JAGZLW010000004">
    <property type="protein sequence ID" value="MBS4947459.1"/>
    <property type="molecule type" value="Genomic_DNA"/>
</dbReference>
<feature type="domain" description="Glycosyltransferase 2-like" evidence="3">
    <location>
        <begin position="7"/>
        <end position="125"/>
    </location>
</feature>
<dbReference type="InterPro" id="IPR001173">
    <property type="entry name" value="Glyco_trans_2-like"/>
</dbReference>
<proteinExistence type="predicted"/>
<protein>
    <submittedName>
        <fullName evidence="4">Glycosyltransferase family 2 protein</fullName>
    </submittedName>
</protein>
<dbReference type="GO" id="GO:0016757">
    <property type="term" value="F:glycosyltransferase activity"/>
    <property type="evidence" value="ECO:0007669"/>
    <property type="project" value="UniProtKB-KW"/>
</dbReference>
<dbReference type="InterPro" id="IPR029044">
    <property type="entry name" value="Nucleotide-diphossugar_trans"/>
</dbReference>